<keyword evidence="1" id="KW-0249">Electron transport</keyword>
<evidence type="ECO:0000259" key="2">
    <source>
        <dbReference type="Pfam" id="PF01012"/>
    </source>
</evidence>
<feature type="domain" description="Electron transfer flavoprotein alpha/beta-subunit N-terminal" evidence="2">
    <location>
        <begin position="35"/>
        <end position="210"/>
    </location>
</feature>
<dbReference type="InterPro" id="IPR014730">
    <property type="entry name" value="ETF_a/b_N"/>
</dbReference>
<organism evidence="3 4">
    <name type="scientific">Pseudomonas silesiensis</name>
    <dbReference type="NCBI Taxonomy" id="1853130"/>
    <lineage>
        <taxon>Bacteria</taxon>
        <taxon>Pseudomonadati</taxon>
        <taxon>Pseudomonadota</taxon>
        <taxon>Gammaproteobacteria</taxon>
        <taxon>Pseudomonadales</taxon>
        <taxon>Pseudomonadaceae</taxon>
        <taxon>Pseudomonas</taxon>
    </lineage>
</organism>
<name>A0A191YW69_9PSED</name>
<evidence type="ECO:0000313" key="4">
    <source>
        <dbReference type="Proteomes" id="UP000078354"/>
    </source>
</evidence>
<dbReference type="STRING" id="1853130.PMA3_18145"/>
<dbReference type="OrthoDB" id="8558856at2"/>
<dbReference type="RefSeq" id="WP_064678473.1">
    <property type="nucleotide sequence ID" value="NZ_CP014870.1"/>
</dbReference>
<protein>
    <submittedName>
        <fullName evidence="3">Electron transfer flavoprotein subunit beta</fullName>
    </submittedName>
</protein>
<proteinExistence type="predicted"/>
<evidence type="ECO:0000313" key="3">
    <source>
        <dbReference type="EMBL" id="ANJ56966.1"/>
    </source>
</evidence>
<dbReference type="SUPFAM" id="SSF52402">
    <property type="entry name" value="Adenine nucleotide alpha hydrolases-like"/>
    <property type="match status" value="1"/>
</dbReference>
<gene>
    <name evidence="3" type="ORF">PMA3_18145</name>
</gene>
<dbReference type="AlphaFoldDB" id="A0A191YW69"/>
<dbReference type="GO" id="GO:0009055">
    <property type="term" value="F:electron transfer activity"/>
    <property type="evidence" value="ECO:0007669"/>
    <property type="project" value="InterPro"/>
</dbReference>
<keyword evidence="1" id="KW-0813">Transport</keyword>
<dbReference type="Pfam" id="PF01012">
    <property type="entry name" value="ETF"/>
    <property type="match status" value="1"/>
</dbReference>
<dbReference type="KEGG" id="psil:PMA3_18145"/>
<keyword evidence="4" id="KW-1185">Reference proteome</keyword>
<dbReference type="InterPro" id="IPR014729">
    <property type="entry name" value="Rossmann-like_a/b/a_fold"/>
</dbReference>
<dbReference type="PANTHER" id="PTHR21294">
    <property type="entry name" value="ELECTRON TRANSFER FLAVOPROTEIN BETA-SUBUNIT"/>
    <property type="match status" value="1"/>
</dbReference>
<dbReference type="Gene3D" id="3.40.50.620">
    <property type="entry name" value="HUPs"/>
    <property type="match status" value="1"/>
</dbReference>
<evidence type="ECO:0000256" key="1">
    <source>
        <dbReference type="ARBA" id="ARBA00022982"/>
    </source>
</evidence>
<dbReference type="Proteomes" id="UP000078354">
    <property type="component" value="Chromosome"/>
</dbReference>
<reference evidence="3 4" key="1">
    <citation type="journal article" date="2018" name="Syst. Appl. Microbiol.">
        <title>Pseudomonas silesiensis sp. nov. strain A3T isolated from a biological pesticide sewage treatment plant and analysis of the complete genome sequence.</title>
        <authorList>
            <person name="Kaminski M.A."/>
            <person name="Furmanczyk E.M."/>
            <person name="Sobczak A."/>
            <person name="Dziembowski A."/>
            <person name="Lipinski L."/>
        </authorList>
    </citation>
    <scope>NUCLEOTIDE SEQUENCE [LARGE SCALE GENOMIC DNA]</scope>
    <source>
        <strain evidence="3 4">A3</strain>
    </source>
</reference>
<accession>A0A191YW69</accession>
<dbReference type="EMBL" id="CP014870">
    <property type="protein sequence ID" value="ANJ56966.1"/>
    <property type="molecule type" value="Genomic_DNA"/>
</dbReference>
<sequence>MKILVLLAGVADIRFPLHPISLNSQGTIDEQGSPRRVLSPFDEAALEVALKLRDASATTQIDVLLLDGANSENLMRSVAAFRPDSLQCLALQPCQLWDARQTATQMAGLIARDYAGHELVLAGREMGDLDEGSIAVLLARRLGRPQFAMAQSGQWQGEHLWLMRERGTCEEWLRVDQPLLASVTNDRRNKLRHPLMKNVMQAKRMTFAHVVASAPVRAGMTLAQLDAAPVIPRLGQCRLLDGDVAEQANALVGWLKEQGVKP</sequence>
<dbReference type="InterPro" id="IPR012255">
    <property type="entry name" value="ETF_b"/>
</dbReference>